<dbReference type="Proteomes" id="UP000016922">
    <property type="component" value="Unassembled WGS sequence"/>
</dbReference>
<reference evidence="3 4" key="1">
    <citation type="journal article" date="2013" name="BMC Genomics">
        <title>Genomics-driven discovery of the pneumocandin biosynthetic gene cluster in the fungus Glarea lozoyensis.</title>
        <authorList>
            <person name="Chen L."/>
            <person name="Yue Q."/>
            <person name="Zhang X."/>
            <person name="Xiang M."/>
            <person name="Wang C."/>
            <person name="Li S."/>
            <person name="Che Y."/>
            <person name="Ortiz-Lopez F.J."/>
            <person name="Bills G.F."/>
            <person name="Liu X."/>
            <person name="An Z."/>
        </authorList>
    </citation>
    <scope>NUCLEOTIDE SEQUENCE [LARGE SCALE GENOMIC DNA]</scope>
    <source>
        <strain evidence="4">ATCC 20868 / MF5171</strain>
    </source>
</reference>
<evidence type="ECO:0000313" key="4">
    <source>
        <dbReference type="Proteomes" id="UP000016922"/>
    </source>
</evidence>
<dbReference type="SUPFAM" id="SSF55729">
    <property type="entry name" value="Acyl-CoA N-acyltransferases (Nat)"/>
    <property type="match status" value="1"/>
</dbReference>
<sequence length="237" mass="26524">MSTPTQPLGAPSSSTPAQIPNASSPTSTLTGKYVSLRPLTNSDIPALFTSLCGPSNASLWTYLPFAGPYDSLEAFTSYIGFLISNISSTGDFPFVITKLSDSKIVGISCLINIVPAHRRAEIGFVTYARELQRTREATEVAYLLLNYAFGLGNERVEWKLDALNGPSKRAAERYGFTYEGTFRKHMVVKGRRRDTSWYSIIDDEWNANVKHAFEAWLSDDNFDERGQQIKKLEEFRK</sequence>
<dbReference type="GO" id="GO:1990189">
    <property type="term" value="F:protein N-terminal-serine acetyltransferase activity"/>
    <property type="evidence" value="ECO:0007669"/>
    <property type="project" value="TreeGrafter"/>
</dbReference>
<feature type="region of interest" description="Disordered" evidence="1">
    <location>
        <begin position="1"/>
        <end position="27"/>
    </location>
</feature>
<evidence type="ECO:0000256" key="1">
    <source>
        <dbReference type="SAM" id="MobiDB-lite"/>
    </source>
</evidence>
<protein>
    <submittedName>
        <fullName evidence="3">Acyl-CoA N-acyltransferases (Nat)</fullName>
    </submittedName>
</protein>
<dbReference type="OrthoDB" id="41238at2759"/>
<keyword evidence="4" id="KW-1185">Reference proteome</keyword>
<dbReference type="PROSITE" id="PS51186">
    <property type="entry name" value="GNAT"/>
    <property type="match status" value="1"/>
</dbReference>
<dbReference type="RefSeq" id="XP_008076661.1">
    <property type="nucleotide sequence ID" value="XM_008078470.1"/>
</dbReference>
<evidence type="ECO:0000313" key="3">
    <source>
        <dbReference type="EMBL" id="EPE35843.1"/>
    </source>
</evidence>
<dbReference type="Gene3D" id="3.40.630.30">
    <property type="match status" value="1"/>
</dbReference>
<proteinExistence type="predicted"/>
<dbReference type="KEGG" id="glz:GLAREA_05181"/>
<dbReference type="GO" id="GO:0008999">
    <property type="term" value="F:protein-N-terminal-alanine acetyltransferase activity"/>
    <property type="evidence" value="ECO:0007669"/>
    <property type="project" value="TreeGrafter"/>
</dbReference>
<name>S3EC23_GLAL2</name>
<dbReference type="InterPro" id="IPR051908">
    <property type="entry name" value="Ribosomal_N-acetyltransferase"/>
</dbReference>
<dbReference type="InterPro" id="IPR000182">
    <property type="entry name" value="GNAT_dom"/>
</dbReference>
<keyword evidence="3" id="KW-0808">Transferase</keyword>
<dbReference type="PANTHER" id="PTHR43441">
    <property type="entry name" value="RIBOSOMAL-PROTEIN-SERINE ACETYLTRANSFERASE"/>
    <property type="match status" value="1"/>
</dbReference>
<dbReference type="Pfam" id="PF13302">
    <property type="entry name" value="Acetyltransf_3"/>
    <property type="match status" value="1"/>
</dbReference>
<gene>
    <name evidence="3" type="ORF">GLAREA_05181</name>
</gene>
<keyword evidence="3" id="KW-0012">Acyltransferase</keyword>
<evidence type="ECO:0000259" key="2">
    <source>
        <dbReference type="PROSITE" id="PS51186"/>
    </source>
</evidence>
<dbReference type="AlphaFoldDB" id="S3EC23"/>
<dbReference type="GeneID" id="19464235"/>
<accession>S3EC23</accession>
<organism evidence="3 4">
    <name type="scientific">Glarea lozoyensis (strain ATCC 20868 / MF5171)</name>
    <dbReference type="NCBI Taxonomy" id="1116229"/>
    <lineage>
        <taxon>Eukaryota</taxon>
        <taxon>Fungi</taxon>
        <taxon>Dikarya</taxon>
        <taxon>Ascomycota</taxon>
        <taxon>Pezizomycotina</taxon>
        <taxon>Leotiomycetes</taxon>
        <taxon>Helotiales</taxon>
        <taxon>Helotiaceae</taxon>
        <taxon>Glarea</taxon>
    </lineage>
</organism>
<dbReference type="OMA" id="FRKHMVI"/>
<dbReference type="InterPro" id="IPR016181">
    <property type="entry name" value="Acyl_CoA_acyltransferase"/>
</dbReference>
<feature type="domain" description="N-acetyltransferase" evidence="2">
    <location>
        <begin position="34"/>
        <end position="194"/>
    </location>
</feature>
<dbReference type="FunFam" id="3.40.630.30:FF:000047">
    <property type="entry name" value="Acetyltransferase, GNAT family"/>
    <property type="match status" value="1"/>
</dbReference>
<dbReference type="HOGENOM" id="CLU_013985_1_2_1"/>
<dbReference type="EMBL" id="KE145353">
    <property type="protein sequence ID" value="EPE35843.1"/>
    <property type="molecule type" value="Genomic_DNA"/>
</dbReference>
<dbReference type="PANTHER" id="PTHR43441:SF2">
    <property type="entry name" value="FAMILY ACETYLTRANSFERASE, PUTATIVE (AFU_ORTHOLOGUE AFUA_7G00850)-RELATED"/>
    <property type="match status" value="1"/>
</dbReference>
<dbReference type="eggNOG" id="ENOG502S3S6">
    <property type="taxonomic scope" value="Eukaryota"/>
</dbReference>